<gene>
    <name evidence="2" type="ORF">Msub_12242</name>
</gene>
<reference evidence="2 3" key="1">
    <citation type="submission" date="2015-06" db="EMBL/GenBank/DDBJ databases">
        <title>Marinobacter subterrani, a genetically tractable neutrophilic iron-oxidizing strain isolated from the Soudan Iron Mine.</title>
        <authorList>
            <person name="Bonis B.M."/>
            <person name="Gralnick J.A."/>
        </authorList>
    </citation>
    <scope>NUCLEOTIDE SEQUENCE [LARGE SCALE GENOMIC DNA]</scope>
    <source>
        <strain evidence="2 3">JG233</strain>
    </source>
</reference>
<dbReference type="SUPFAM" id="SSF81301">
    <property type="entry name" value="Nucleotidyltransferase"/>
    <property type="match status" value="1"/>
</dbReference>
<dbReference type="Gene3D" id="3.30.460.10">
    <property type="entry name" value="Beta Polymerase, domain 2"/>
    <property type="match status" value="1"/>
</dbReference>
<name>A0A0J7JC21_9GAMM</name>
<dbReference type="InterPro" id="IPR052930">
    <property type="entry name" value="TA_antitoxin_MntA"/>
</dbReference>
<dbReference type="OrthoDB" id="9793109at2"/>
<dbReference type="InterPro" id="IPR043519">
    <property type="entry name" value="NT_sf"/>
</dbReference>
<comment type="caution">
    <text evidence="2">The sequence shown here is derived from an EMBL/GenBank/DDBJ whole genome shotgun (WGS) entry which is preliminary data.</text>
</comment>
<dbReference type="CDD" id="cd05403">
    <property type="entry name" value="NT_KNTase_like"/>
    <property type="match status" value="1"/>
</dbReference>
<feature type="domain" description="Polymerase beta nucleotidyltransferase" evidence="1">
    <location>
        <begin position="12"/>
        <end position="99"/>
    </location>
</feature>
<dbReference type="PANTHER" id="PTHR43852:SF2">
    <property type="entry name" value="PROTEIN ADENYLYLTRANSFERASE MNTA"/>
    <property type="match status" value="1"/>
</dbReference>
<dbReference type="Pfam" id="PF18765">
    <property type="entry name" value="Polbeta"/>
    <property type="match status" value="1"/>
</dbReference>
<dbReference type="RefSeq" id="WP_048496058.1">
    <property type="nucleotide sequence ID" value="NZ_LFBU01000001.1"/>
</dbReference>
<dbReference type="AlphaFoldDB" id="A0A0J7JC21"/>
<protein>
    <submittedName>
        <fullName evidence="2">Putative nucleotidyltransferase</fullName>
    </submittedName>
</protein>
<dbReference type="Proteomes" id="UP000036102">
    <property type="component" value="Unassembled WGS sequence"/>
</dbReference>
<dbReference type="NCBIfam" id="NF047752">
    <property type="entry name" value="MntA_antitoxin"/>
    <property type="match status" value="1"/>
</dbReference>
<keyword evidence="2" id="KW-0808">Transferase</keyword>
<dbReference type="EMBL" id="LFBU01000001">
    <property type="protein sequence ID" value="KMQ76033.1"/>
    <property type="molecule type" value="Genomic_DNA"/>
</dbReference>
<organism evidence="2 3">
    <name type="scientific">Marinobacter subterrani</name>
    <dbReference type="NCBI Taxonomy" id="1658765"/>
    <lineage>
        <taxon>Bacteria</taxon>
        <taxon>Pseudomonadati</taxon>
        <taxon>Pseudomonadota</taxon>
        <taxon>Gammaproteobacteria</taxon>
        <taxon>Pseudomonadales</taxon>
        <taxon>Marinobacteraceae</taxon>
        <taxon>Marinobacter</taxon>
    </lineage>
</organism>
<dbReference type="PATRIC" id="fig|1658765.3.peg.2253"/>
<dbReference type="GO" id="GO:0016740">
    <property type="term" value="F:transferase activity"/>
    <property type="evidence" value="ECO:0007669"/>
    <property type="project" value="UniProtKB-KW"/>
</dbReference>
<keyword evidence="3" id="KW-1185">Reference proteome</keyword>
<dbReference type="PANTHER" id="PTHR43852">
    <property type="entry name" value="NUCLEOTIDYLTRANSFERASE"/>
    <property type="match status" value="1"/>
</dbReference>
<evidence type="ECO:0000313" key="3">
    <source>
        <dbReference type="Proteomes" id="UP000036102"/>
    </source>
</evidence>
<proteinExistence type="predicted"/>
<evidence type="ECO:0000313" key="2">
    <source>
        <dbReference type="EMBL" id="KMQ76033.1"/>
    </source>
</evidence>
<dbReference type="InterPro" id="IPR041633">
    <property type="entry name" value="Polbeta"/>
</dbReference>
<dbReference type="STRING" id="1658765.Msub_12242"/>
<evidence type="ECO:0000259" key="1">
    <source>
        <dbReference type="Pfam" id="PF18765"/>
    </source>
</evidence>
<accession>A0A0J7JC21</accession>
<sequence length="137" mass="15294">MSPDVTKHPDIEKISELLAGFPHIRLAALFGSMARGAARPDSDIDVAVQADKELSADERIAITEAIALAFNRPVDLVDLRTVGQPLLDQIVSTAVQVIGTRHQWGDLIYRNIMENEDFVPYQKRILEGRRKAWMSNS</sequence>